<feature type="compositionally biased region" description="Basic and acidic residues" evidence="1">
    <location>
        <begin position="138"/>
        <end position="151"/>
    </location>
</feature>
<dbReference type="AlphaFoldDB" id="A0AAN6N4E7"/>
<feature type="region of interest" description="Disordered" evidence="1">
    <location>
        <begin position="1"/>
        <end position="20"/>
    </location>
</feature>
<organism evidence="2 3">
    <name type="scientific">Diplogelasinospora grovesii</name>
    <dbReference type="NCBI Taxonomy" id="303347"/>
    <lineage>
        <taxon>Eukaryota</taxon>
        <taxon>Fungi</taxon>
        <taxon>Dikarya</taxon>
        <taxon>Ascomycota</taxon>
        <taxon>Pezizomycotina</taxon>
        <taxon>Sordariomycetes</taxon>
        <taxon>Sordariomycetidae</taxon>
        <taxon>Sordariales</taxon>
        <taxon>Diplogelasinosporaceae</taxon>
        <taxon>Diplogelasinospora</taxon>
    </lineage>
</organism>
<protein>
    <submittedName>
        <fullName evidence="2">Uncharacterized protein</fullName>
    </submittedName>
</protein>
<reference evidence="3" key="1">
    <citation type="journal article" date="2023" name="Mol. Phylogenet. Evol.">
        <title>Genome-scale phylogeny and comparative genomics of the fungal order Sordariales.</title>
        <authorList>
            <person name="Hensen N."/>
            <person name="Bonometti L."/>
            <person name="Westerberg I."/>
            <person name="Brannstrom I.O."/>
            <person name="Guillou S."/>
            <person name="Cros-Aarteil S."/>
            <person name="Calhoun S."/>
            <person name="Haridas S."/>
            <person name="Kuo A."/>
            <person name="Mondo S."/>
            <person name="Pangilinan J."/>
            <person name="Riley R."/>
            <person name="LaButti K."/>
            <person name="Andreopoulos B."/>
            <person name="Lipzen A."/>
            <person name="Chen C."/>
            <person name="Yan M."/>
            <person name="Daum C."/>
            <person name="Ng V."/>
            <person name="Clum A."/>
            <person name="Steindorff A."/>
            <person name="Ohm R.A."/>
            <person name="Martin F."/>
            <person name="Silar P."/>
            <person name="Natvig D.O."/>
            <person name="Lalanne C."/>
            <person name="Gautier V."/>
            <person name="Ament-Velasquez S.L."/>
            <person name="Kruys A."/>
            <person name="Hutchinson M.I."/>
            <person name="Powell A.J."/>
            <person name="Barry K."/>
            <person name="Miller A.N."/>
            <person name="Grigoriev I.V."/>
            <person name="Debuchy R."/>
            <person name="Gladieux P."/>
            <person name="Hiltunen Thoren M."/>
            <person name="Johannesson H."/>
        </authorList>
    </citation>
    <scope>NUCLEOTIDE SEQUENCE [LARGE SCALE GENOMIC DNA]</scope>
    <source>
        <strain evidence="3">CBS 340.73</strain>
    </source>
</reference>
<name>A0AAN6N4E7_9PEZI</name>
<feature type="compositionally biased region" description="Basic and acidic residues" evidence="1">
    <location>
        <begin position="10"/>
        <end position="20"/>
    </location>
</feature>
<evidence type="ECO:0000256" key="1">
    <source>
        <dbReference type="SAM" id="MobiDB-lite"/>
    </source>
</evidence>
<dbReference type="EMBL" id="MU853821">
    <property type="protein sequence ID" value="KAK3938874.1"/>
    <property type="molecule type" value="Genomic_DNA"/>
</dbReference>
<proteinExistence type="predicted"/>
<gene>
    <name evidence="2" type="ORF">QBC46DRAFT_355532</name>
</gene>
<feature type="region of interest" description="Disordered" evidence="1">
    <location>
        <begin position="170"/>
        <end position="218"/>
    </location>
</feature>
<sequence length="218" mass="22890">MSNKGSKPKKSPEDDSKKQDATDHYNDLVATFMTGVILPMANQISLLSLCTVVNETTDGPCADILAQTDALLPVLANAAFDIPSSCSGRITVVPSAWGQSTVGPVTYVLYVGCKVHARPHRRPARREGVGTEAVQAEAAKDREEAAEETQKAGRGRGRGGVACALGLGMDGEGTGTGKGPGRAGGAGTGERQGKRRKRWRCCGGRRDRIRSQDGGVNI</sequence>
<evidence type="ECO:0000313" key="2">
    <source>
        <dbReference type="EMBL" id="KAK3938874.1"/>
    </source>
</evidence>
<feature type="region of interest" description="Disordered" evidence="1">
    <location>
        <begin position="122"/>
        <end position="157"/>
    </location>
</feature>
<evidence type="ECO:0000313" key="3">
    <source>
        <dbReference type="Proteomes" id="UP001303473"/>
    </source>
</evidence>
<dbReference type="Proteomes" id="UP001303473">
    <property type="component" value="Unassembled WGS sequence"/>
</dbReference>
<feature type="compositionally biased region" description="Gly residues" evidence="1">
    <location>
        <begin position="170"/>
        <end position="190"/>
    </location>
</feature>
<keyword evidence="3" id="KW-1185">Reference proteome</keyword>
<comment type="caution">
    <text evidence="2">The sequence shown here is derived from an EMBL/GenBank/DDBJ whole genome shotgun (WGS) entry which is preliminary data.</text>
</comment>
<accession>A0AAN6N4E7</accession>